<protein>
    <submittedName>
        <fullName evidence="1">Uncharacterized protein</fullName>
    </submittedName>
</protein>
<reference evidence="2" key="2">
    <citation type="journal article" date="2018" name="Mol. Plant Microbe Interact.">
        <title>Genome sequence resources for the wheat stripe rust pathogen (Puccinia striiformis f. sp. tritici) and the barley stripe rust pathogen (Puccinia striiformis f. sp. hordei).</title>
        <authorList>
            <person name="Xia C."/>
            <person name="Wang M."/>
            <person name="Yin C."/>
            <person name="Cornejo O.E."/>
            <person name="Hulbert S.H."/>
            <person name="Chen X."/>
        </authorList>
    </citation>
    <scope>NUCLEOTIDE SEQUENCE [LARGE SCALE GENOMIC DNA]</scope>
    <source>
        <strain evidence="2">93-210</strain>
    </source>
</reference>
<keyword evidence="2" id="KW-1185">Reference proteome</keyword>
<name>A0ACC0EA75_9BASI</name>
<comment type="caution">
    <text evidence="1">The sequence shown here is derived from an EMBL/GenBank/DDBJ whole genome shotgun (WGS) entry which is preliminary data.</text>
</comment>
<organism evidence="1 2">
    <name type="scientific">Puccinia striiformis f. sp. tritici</name>
    <dbReference type="NCBI Taxonomy" id="168172"/>
    <lineage>
        <taxon>Eukaryota</taxon>
        <taxon>Fungi</taxon>
        <taxon>Dikarya</taxon>
        <taxon>Basidiomycota</taxon>
        <taxon>Pucciniomycotina</taxon>
        <taxon>Pucciniomycetes</taxon>
        <taxon>Pucciniales</taxon>
        <taxon>Pucciniaceae</taxon>
        <taxon>Puccinia</taxon>
    </lineage>
</organism>
<reference evidence="1 2" key="3">
    <citation type="journal article" date="2022" name="Microbiol. Spectr.">
        <title>Folding features and dynamics of 3D genome architecture in plant fungal pathogens.</title>
        <authorList>
            <person name="Xia C."/>
        </authorList>
    </citation>
    <scope>NUCLEOTIDE SEQUENCE [LARGE SCALE GENOMIC DNA]</scope>
    <source>
        <strain evidence="1 2">93-210</strain>
    </source>
</reference>
<reference evidence="2" key="1">
    <citation type="journal article" date="2018" name="BMC Genomics">
        <title>Genomic insights into host adaptation between the wheat stripe rust pathogen (Puccinia striiformis f. sp. tritici) and the barley stripe rust pathogen (Puccinia striiformis f. sp. hordei).</title>
        <authorList>
            <person name="Xia C."/>
            <person name="Wang M."/>
            <person name="Yin C."/>
            <person name="Cornejo O.E."/>
            <person name="Hulbert S.H."/>
            <person name="Chen X."/>
        </authorList>
    </citation>
    <scope>NUCLEOTIDE SEQUENCE [LARGE SCALE GENOMIC DNA]</scope>
    <source>
        <strain evidence="2">93-210</strain>
    </source>
</reference>
<sequence>MAWSRGCAMDLRLYLHAQSKTIGGVKPGMKLTNIGLQNRRYSRLNRWLTKEFPIKIIGRTPPRWTAVTRDGKRSAQFEETVLTAKPGWKSTPEFEAVAFGLLSGSHS</sequence>
<proteinExistence type="predicted"/>
<gene>
    <name evidence="1" type="ORF">MJO28_009963</name>
</gene>
<accession>A0ACC0EA75</accession>
<dbReference type="Proteomes" id="UP001060170">
    <property type="component" value="Chromosome 9"/>
</dbReference>
<dbReference type="EMBL" id="CM045873">
    <property type="protein sequence ID" value="KAI7948055.1"/>
    <property type="molecule type" value="Genomic_DNA"/>
</dbReference>
<evidence type="ECO:0000313" key="1">
    <source>
        <dbReference type="EMBL" id="KAI7948055.1"/>
    </source>
</evidence>
<evidence type="ECO:0000313" key="2">
    <source>
        <dbReference type="Proteomes" id="UP001060170"/>
    </source>
</evidence>